<dbReference type="InterPro" id="IPR002740">
    <property type="entry name" value="EVE_domain"/>
</dbReference>
<proteinExistence type="predicted"/>
<accession>A0ABQ1IGV4</accession>
<comment type="caution">
    <text evidence="2">The sequence shown here is derived from an EMBL/GenBank/DDBJ whole genome shotgun (WGS) entry which is preliminary data.</text>
</comment>
<organism evidence="2 3">
    <name type="scientific">Tistrella bauzanensis</name>
    <dbReference type="NCBI Taxonomy" id="657419"/>
    <lineage>
        <taxon>Bacteria</taxon>
        <taxon>Pseudomonadati</taxon>
        <taxon>Pseudomonadota</taxon>
        <taxon>Alphaproteobacteria</taxon>
        <taxon>Geminicoccales</taxon>
        <taxon>Geminicoccaceae</taxon>
        <taxon>Tistrella</taxon>
    </lineage>
</organism>
<name>A0ABQ1IGV4_9PROT</name>
<dbReference type="CDD" id="cd21133">
    <property type="entry name" value="EVE"/>
    <property type="match status" value="1"/>
</dbReference>
<dbReference type="Proteomes" id="UP000603352">
    <property type="component" value="Unassembled WGS sequence"/>
</dbReference>
<dbReference type="EMBL" id="BMDZ01000021">
    <property type="protein sequence ID" value="GGB39632.1"/>
    <property type="molecule type" value="Genomic_DNA"/>
</dbReference>
<dbReference type="PANTHER" id="PTHR14087:SF7">
    <property type="entry name" value="THYMOCYTE NUCLEAR PROTEIN 1"/>
    <property type="match status" value="1"/>
</dbReference>
<dbReference type="InterPro" id="IPR047197">
    <property type="entry name" value="THYN1-like_EVE"/>
</dbReference>
<protein>
    <submittedName>
        <fullName evidence="2">Ubiquinol-cytochrome c reductase</fullName>
    </submittedName>
</protein>
<feature type="domain" description="EVE" evidence="1">
    <location>
        <begin position="10"/>
        <end position="137"/>
    </location>
</feature>
<dbReference type="InterPro" id="IPR015947">
    <property type="entry name" value="PUA-like_sf"/>
</dbReference>
<evidence type="ECO:0000313" key="2">
    <source>
        <dbReference type="EMBL" id="GGB39632.1"/>
    </source>
</evidence>
<dbReference type="PANTHER" id="PTHR14087">
    <property type="entry name" value="THYMOCYTE NUCLEAR PROTEIN 1"/>
    <property type="match status" value="1"/>
</dbReference>
<sequence>MEESCVMGRWLVKSEPFKYSWDRMVAEGRTHWDGVRNHQAAANLKAMKLGDRAFFYHSNEGKEIVGVVQVAREYYPDPSDPAGRFGMVDMQAVAPVAQPVTLAQIKTDPALEGIALVRQSRLSVMAIEDEHWAHICRLAGIDPDI</sequence>
<dbReference type="Pfam" id="PF01878">
    <property type="entry name" value="EVE"/>
    <property type="match status" value="1"/>
</dbReference>
<dbReference type="Gene3D" id="3.10.590.10">
    <property type="entry name" value="ph1033 like domains"/>
    <property type="match status" value="1"/>
</dbReference>
<dbReference type="InterPro" id="IPR052181">
    <property type="entry name" value="5hmC_binding"/>
</dbReference>
<reference evidence="3" key="1">
    <citation type="journal article" date="2019" name="Int. J. Syst. Evol. Microbiol.">
        <title>The Global Catalogue of Microorganisms (GCM) 10K type strain sequencing project: providing services to taxonomists for standard genome sequencing and annotation.</title>
        <authorList>
            <consortium name="The Broad Institute Genomics Platform"/>
            <consortium name="The Broad Institute Genome Sequencing Center for Infectious Disease"/>
            <person name="Wu L."/>
            <person name="Ma J."/>
        </authorList>
    </citation>
    <scope>NUCLEOTIDE SEQUENCE [LARGE SCALE GENOMIC DNA]</scope>
    <source>
        <strain evidence="3">CGMCC 1.10188</strain>
    </source>
</reference>
<gene>
    <name evidence="2" type="ORF">GCM10011505_21490</name>
</gene>
<dbReference type="SUPFAM" id="SSF88697">
    <property type="entry name" value="PUA domain-like"/>
    <property type="match status" value="1"/>
</dbReference>
<evidence type="ECO:0000259" key="1">
    <source>
        <dbReference type="Pfam" id="PF01878"/>
    </source>
</evidence>
<keyword evidence="3" id="KW-1185">Reference proteome</keyword>
<evidence type="ECO:0000313" key="3">
    <source>
        <dbReference type="Proteomes" id="UP000603352"/>
    </source>
</evidence>